<dbReference type="SUPFAM" id="SSF81321">
    <property type="entry name" value="Family A G protein-coupled receptor-like"/>
    <property type="match status" value="1"/>
</dbReference>
<evidence type="ECO:0000256" key="2">
    <source>
        <dbReference type="ARBA" id="ARBA00022475"/>
    </source>
</evidence>
<protein>
    <recommendedName>
        <fullName evidence="12">G-protein coupled receptors family 1 profile domain-containing protein</fullName>
    </recommendedName>
</protein>
<evidence type="ECO:0000256" key="4">
    <source>
        <dbReference type="ARBA" id="ARBA00022989"/>
    </source>
</evidence>
<evidence type="ECO:0000256" key="8">
    <source>
        <dbReference type="ARBA" id="ARBA00023224"/>
    </source>
</evidence>
<keyword evidence="5 9" id="KW-0297">G-protein coupled receptor</keyword>
<proteinExistence type="inferred from homology"/>
<evidence type="ECO:0000256" key="1">
    <source>
        <dbReference type="ARBA" id="ARBA00004651"/>
    </source>
</evidence>
<gene>
    <name evidence="13" type="ORF">CAMP_LOCUS18030</name>
</gene>
<name>A0A9P1J440_9PELO</name>
<feature type="transmembrane region" description="Helical" evidence="11">
    <location>
        <begin position="144"/>
        <end position="165"/>
    </location>
</feature>
<accession>A0A9P1J440</accession>
<feature type="compositionally biased region" description="Polar residues" evidence="10">
    <location>
        <begin position="278"/>
        <end position="289"/>
    </location>
</feature>
<dbReference type="PRINTS" id="PR00237">
    <property type="entry name" value="GPCRRHODOPSN"/>
</dbReference>
<comment type="subcellular location">
    <subcellularLocation>
        <location evidence="1">Cell membrane</location>
        <topology evidence="1">Multi-pass membrane protein</topology>
    </subcellularLocation>
</comment>
<evidence type="ECO:0000256" key="3">
    <source>
        <dbReference type="ARBA" id="ARBA00022692"/>
    </source>
</evidence>
<dbReference type="Gene3D" id="1.20.1070.10">
    <property type="entry name" value="Rhodopsin 7-helix transmembrane proteins"/>
    <property type="match status" value="2"/>
</dbReference>
<keyword evidence="7 9" id="KW-0675">Receptor</keyword>
<feature type="transmembrane region" description="Helical" evidence="11">
    <location>
        <begin position="33"/>
        <end position="53"/>
    </location>
</feature>
<dbReference type="EMBL" id="CANHGI010000006">
    <property type="protein sequence ID" value="CAI5455393.1"/>
    <property type="molecule type" value="Genomic_DNA"/>
</dbReference>
<reference evidence="13" key="1">
    <citation type="submission" date="2022-11" db="EMBL/GenBank/DDBJ databases">
        <authorList>
            <person name="Kikuchi T."/>
        </authorList>
    </citation>
    <scope>NUCLEOTIDE SEQUENCE</scope>
    <source>
        <strain evidence="13">PS1010</strain>
    </source>
</reference>
<evidence type="ECO:0000256" key="11">
    <source>
        <dbReference type="SAM" id="Phobius"/>
    </source>
</evidence>
<keyword evidence="4 11" id="KW-1133">Transmembrane helix</keyword>
<dbReference type="AlphaFoldDB" id="A0A9P1J440"/>
<feature type="compositionally biased region" description="Acidic residues" evidence="10">
    <location>
        <begin position="265"/>
        <end position="275"/>
    </location>
</feature>
<dbReference type="InterPro" id="IPR017452">
    <property type="entry name" value="GPCR_Rhodpsn_7TM"/>
</dbReference>
<dbReference type="InterPro" id="IPR000276">
    <property type="entry name" value="GPCR_Rhodpsn"/>
</dbReference>
<keyword evidence="6 11" id="KW-0472">Membrane</keyword>
<feature type="transmembrane region" description="Helical" evidence="11">
    <location>
        <begin position="102"/>
        <end position="123"/>
    </location>
</feature>
<dbReference type="Pfam" id="PF00001">
    <property type="entry name" value="7tm_1"/>
    <property type="match status" value="1"/>
</dbReference>
<evidence type="ECO:0000313" key="14">
    <source>
        <dbReference type="Proteomes" id="UP001152747"/>
    </source>
</evidence>
<evidence type="ECO:0000259" key="12">
    <source>
        <dbReference type="PROSITE" id="PS50262"/>
    </source>
</evidence>
<comment type="similarity">
    <text evidence="9">Belongs to the G-protein coupled receptor 1 family.</text>
</comment>
<dbReference type="GO" id="GO:0004930">
    <property type="term" value="F:G protein-coupled receptor activity"/>
    <property type="evidence" value="ECO:0007669"/>
    <property type="project" value="UniProtKB-KW"/>
</dbReference>
<evidence type="ECO:0000256" key="5">
    <source>
        <dbReference type="ARBA" id="ARBA00023040"/>
    </source>
</evidence>
<dbReference type="Proteomes" id="UP001152747">
    <property type="component" value="Unassembled WGS sequence"/>
</dbReference>
<feature type="transmembrane region" description="Helical" evidence="11">
    <location>
        <begin position="195"/>
        <end position="216"/>
    </location>
</feature>
<dbReference type="PANTHER" id="PTHR24248:SF151">
    <property type="entry name" value="TYRAMINE RECEPTOR TYRA-2"/>
    <property type="match status" value="1"/>
</dbReference>
<dbReference type="PROSITE" id="PS50262">
    <property type="entry name" value="G_PROTEIN_RECEP_F1_2"/>
    <property type="match status" value="1"/>
</dbReference>
<dbReference type="GO" id="GO:0005886">
    <property type="term" value="C:plasma membrane"/>
    <property type="evidence" value="ECO:0007669"/>
    <property type="project" value="UniProtKB-SubCell"/>
</dbReference>
<feature type="transmembrane region" description="Helical" evidence="11">
    <location>
        <begin position="403"/>
        <end position="425"/>
    </location>
</feature>
<keyword evidence="14" id="KW-1185">Reference proteome</keyword>
<dbReference type="CDD" id="cd14967">
    <property type="entry name" value="7tmA_amine_R-like"/>
    <property type="match status" value="1"/>
</dbReference>
<evidence type="ECO:0000256" key="9">
    <source>
        <dbReference type="RuleBase" id="RU000688"/>
    </source>
</evidence>
<dbReference type="PANTHER" id="PTHR24248">
    <property type="entry name" value="ADRENERGIC RECEPTOR-RELATED G-PROTEIN COUPLED RECEPTOR"/>
    <property type="match status" value="1"/>
</dbReference>
<dbReference type="SMART" id="SM01381">
    <property type="entry name" value="7TM_GPCR_Srsx"/>
    <property type="match status" value="1"/>
</dbReference>
<keyword evidence="2" id="KW-1003">Cell membrane</keyword>
<dbReference type="OrthoDB" id="5957871at2759"/>
<dbReference type="PROSITE" id="PS00237">
    <property type="entry name" value="G_PROTEIN_RECEP_F1_1"/>
    <property type="match status" value="1"/>
</dbReference>
<sequence>MLAYSDRLVVRSSYGMSSAEESYTFFQVLKGSALFLLVIWTIFANSLVFIVLYKNPRLQTVPNLLVGNLAFSDLALGLIVLPLSSVYAIAGEWVFPDWLCEVFVSADILCSTASIWNLSIVGLDRYWAITSPVAYMSKRNKRTAGIMILSVWVSSALISLAPLLGWKQTASKPNLIYEEGKDDRRQCTFLDLPSYTVYSATGSFFIPTILMFFVYFKIYQAFAKHRARQIYRQKLAVSSHVIRKHIESTILHEISHVLPTSDEFAKEEEEEEDSESSGQVENGLRNNNDAIIEEEEDEGEDEESDEKRDDHTVVTTVTATVVGPSDTSYIKREAKISKSVPAMIDKNEAIVHKREAKPMRSVMAISYEKVKRHKNRKERIYRKSLQRKPKAISAAKERRGVKVLGIILGCFTVCWTPFFVMYVLVQFCQDCSPNAHIEMFITWLGYSNSAMNPIIYTVFNRDYQIALKRLFTSDNKPISTSRL</sequence>
<evidence type="ECO:0000256" key="7">
    <source>
        <dbReference type="ARBA" id="ARBA00023170"/>
    </source>
</evidence>
<keyword evidence="3 9" id="KW-0812">Transmembrane</keyword>
<comment type="caution">
    <text evidence="13">The sequence shown here is derived from an EMBL/GenBank/DDBJ whole genome shotgun (WGS) entry which is preliminary data.</text>
</comment>
<dbReference type="FunFam" id="1.20.1070.10:FF:000248">
    <property type="entry name" value="5-hydroxytryptamine receptor 1A-beta"/>
    <property type="match status" value="1"/>
</dbReference>
<feature type="transmembrane region" description="Helical" evidence="11">
    <location>
        <begin position="65"/>
        <end position="90"/>
    </location>
</feature>
<evidence type="ECO:0000313" key="13">
    <source>
        <dbReference type="EMBL" id="CAI5455393.1"/>
    </source>
</evidence>
<feature type="domain" description="G-protein coupled receptors family 1 profile" evidence="12">
    <location>
        <begin position="44"/>
        <end position="456"/>
    </location>
</feature>
<organism evidence="13 14">
    <name type="scientific">Caenorhabditis angaria</name>
    <dbReference type="NCBI Taxonomy" id="860376"/>
    <lineage>
        <taxon>Eukaryota</taxon>
        <taxon>Metazoa</taxon>
        <taxon>Ecdysozoa</taxon>
        <taxon>Nematoda</taxon>
        <taxon>Chromadorea</taxon>
        <taxon>Rhabditida</taxon>
        <taxon>Rhabditina</taxon>
        <taxon>Rhabditomorpha</taxon>
        <taxon>Rhabditoidea</taxon>
        <taxon>Rhabditidae</taxon>
        <taxon>Peloderinae</taxon>
        <taxon>Caenorhabditis</taxon>
    </lineage>
</organism>
<feature type="region of interest" description="Disordered" evidence="10">
    <location>
        <begin position="262"/>
        <end position="289"/>
    </location>
</feature>
<evidence type="ECO:0000256" key="10">
    <source>
        <dbReference type="SAM" id="MobiDB-lite"/>
    </source>
</evidence>
<keyword evidence="8 9" id="KW-0807">Transducer</keyword>
<evidence type="ECO:0000256" key="6">
    <source>
        <dbReference type="ARBA" id="ARBA00023136"/>
    </source>
</evidence>